<evidence type="ECO:0000259" key="7">
    <source>
        <dbReference type="SMART" id="SM00849"/>
    </source>
</evidence>
<reference evidence="8 9" key="1">
    <citation type="journal article" date="2014" name="Proc. Natl. Acad. Sci. U.S.A.">
        <title>Functional type 2 photosynthetic reaction centers found in the rare bacterial phylum Gemmatimonadetes.</title>
        <authorList>
            <person name="Zeng Y."/>
            <person name="Feng F."/>
            <person name="Medova H."/>
            <person name="Dean J."/>
            <person name="Koblizek M."/>
        </authorList>
    </citation>
    <scope>NUCLEOTIDE SEQUENCE [LARGE SCALE GENOMIC DNA]</scope>
    <source>
        <strain evidence="8 9">AP64</strain>
    </source>
</reference>
<dbReference type="AlphaFoldDB" id="A0A143BH66"/>
<organism evidence="8 9">
    <name type="scientific">Gemmatimonas phototrophica</name>
    <dbReference type="NCBI Taxonomy" id="1379270"/>
    <lineage>
        <taxon>Bacteria</taxon>
        <taxon>Pseudomonadati</taxon>
        <taxon>Gemmatimonadota</taxon>
        <taxon>Gemmatimonadia</taxon>
        <taxon>Gemmatimonadales</taxon>
        <taxon>Gemmatimonadaceae</taxon>
        <taxon>Gemmatimonas</taxon>
    </lineage>
</organism>
<dbReference type="InterPro" id="IPR051013">
    <property type="entry name" value="MBL_superfamily_lactonases"/>
</dbReference>
<dbReference type="eggNOG" id="COG0491">
    <property type="taxonomic scope" value="Bacteria"/>
</dbReference>
<dbReference type="SUPFAM" id="SSF56281">
    <property type="entry name" value="Metallo-hydrolase/oxidoreductase"/>
    <property type="match status" value="1"/>
</dbReference>
<dbReference type="KEGG" id="gph:GEMMAAP_00545"/>
<keyword evidence="3" id="KW-0479">Metal-binding</keyword>
<dbReference type="PANTHER" id="PTHR42978">
    <property type="entry name" value="QUORUM-QUENCHING LACTONASE YTNP-RELATED-RELATED"/>
    <property type="match status" value="1"/>
</dbReference>
<dbReference type="GO" id="GO:0016787">
    <property type="term" value="F:hydrolase activity"/>
    <property type="evidence" value="ECO:0007669"/>
    <property type="project" value="UniProtKB-KW"/>
</dbReference>
<dbReference type="Gene3D" id="3.60.15.10">
    <property type="entry name" value="Ribonuclease Z/Hydroxyacylglutathione hydrolase-like"/>
    <property type="match status" value="1"/>
</dbReference>
<protein>
    <recommendedName>
        <fullName evidence="7">Metallo-beta-lactamase domain-containing protein</fullName>
    </recommendedName>
</protein>
<evidence type="ECO:0000313" key="9">
    <source>
        <dbReference type="Proteomes" id="UP000076404"/>
    </source>
</evidence>
<keyword evidence="9" id="KW-1185">Reference proteome</keyword>
<dbReference type="STRING" id="1379270.GEMMAAP_00545"/>
<name>A0A143BH66_9BACT</name>
<dbReference type="Pfam" id="PF12706">
    <property type="entry name" value="Lactamase_B_2"/>
    <property type="match status" value="1"/>
</dbReference>
<accession>A0A143BH66</accession>
<feature type="signal peptide" evidence="6">
    <location>
        <begin position="1"/>
        <end position="25"/>
    </location>
</feature>
<evidence type="ECO:0000313" key="8">
    <source>
        <dbReference type="EMBL" id="AMW03744.1"/>
    </source>
</evidence>
<evidence type="ECO:0000256" key="3">
    <source>
        <dbReference type="ARBA" id="ARBA00022723"/>
    </source>
</evidence>
<comment type="similarity">
    <text evidence="2">Belongs to the metallo-beta-lactamase superfamily.</text>
</comment>
<evidence type="ECO:0000256" key="6">
    <source>
        <dbReference type="SAM" id="SignalP"/>
    </source>
</evidence>
<evidence type="ECO:0000256" key="2">
    <source>
        <dbReference type="ARBA" id="ARBA00007749"/>
    </source>
</evidence>
<evidence type="ECO:0000256" key="1">
    <source>
        <dbReference type="ARBA" id="ARBA00001947"/>
    </source>
</evidence>
<feature type="chain" id="PRO_5007506392" description="Metallo-beta-lactamase domain-containing protein" evidence="6">
    <location>
        <begin position="26"/>
        <end position="302"/>
    </location>
</feature>
<dbReference type="OrthoDB" id="9802248at2"/>
<keyword evidence="6" id="KW-0732">Signal</keyword>
<dbReference type="PANTHER" id="PTHR42978:SF2">
    <property type="entry name" value="102 KBASES UNSTABLE REGION: FROM 1 TO 119443"/>
    <property type="match status" value="1"/>
</dbReference>
<dbReference type="InterPro" id="IPR036866">
    <property type="entry name" value="RibonucZ/Hydroxyglut_hydro"/>
</dbReference>
<evidence type="ECO:0000256" key="4">
    <source>
        <dbReference type="ARBA" id="ARBA00022801"/>
    </source>
</evidence>
<comment type="cofactor">
    <cofactor evidence="1">
        <name>Zn(2+)</name>
        <dbReference type="ChEBI" id="CHEBI:29105"/>
    </cofactor>
</comment>
<proteinExistence type="inferred from homology"/>
<dbReference type="SMART" id="SM00849">
    <property type="entry name" value="Lactamase_B"/>
    <property type="match status" value="1"/>
</dbReference>
<keyword evidence="5" id="KW-0862">Zinc</keyword>
<reference evidence="8 9" key="2">
    <citation type="journal article" date="2016" name="Environ. Microbiol. Rep.">
        <title>Metagenomic evidence for the presence of phototrophic Gemmatimonadetes bacteria in diverse environments.</title>
        <authorList>
            <person name="Zeng Y."/>
            <person name="Baumbach J."/>
            <person name="Barbosa E.G."/>
            <person name="Azevedo V."/>
            <person name="Zhang C."/>
            <person name="Koblizek M."/>
        </authorList>
    </citation>
    <scope>NUCLEOTIDE SEQUENCE [LARGE SCALE GENOMIC DNA]</scope>
    <source>
        <strain evidence="8 9">AP64</strain>
    </source>
</reference>
<keyword evidence="4" id="KW-0378">Hydrolase</keyword>
<feature type="domain" description="Metallo-beta-lactamase" evidence="7">
    <location>
        <begin position="80"/>
        <end position="279"/>
    </location>
</feature>
<gene>
    <name evidence="8" type="ORF">GEMMAAP_00545</name>
</gene>
<dbReference type="Proteomes" id="UP000076404">
    <property type="component" value="Chromosome"/>
</dbReference>
<evidence type="ECO:0000256" key="5">
    <source>
        <dbReference type="ARBA" id="ARBA00022833"/>
    </source>
</evidence>
<dbReference type="GO" id="GO:0046872">
    <property type="term" value="F:metal ion binding"/>
    <property type="evidence" value="ECO:0007669"/>
    <property type="project" value="UniProtKB-KW"/>
</dbReference>
<sequence length="302" mass="33849">MASFTRHTFLLCVLLSTSVSTRLSAQDEKFSAPLLSDVRRLANAIPGEAPTAIRLELQNPFLIPRADWVEGAGVDTIRAAVPVFQLRFPRGWIMVDAAMDRSFVPTSKTFDESTHQRIHTAMRDARLVLVTHEHYDHIAGVLKSPYLSTIQSHTLLLRAQVRTLLERPSRPDIRIDSATAAKYLQFDYDRLMPLAPGVVLIKSPGHTPGSQMVFVRLKTGEELLLAGDVAWTMDGIENQRQKPEGTTRRFGGEDRTQVAAELRWLRDVQREGVHVVVAHDLANLERLMALKLLTLGFDTKAQ</sequence>
<dbReference type="InterPro" id="IPR001279">
    <property type="entry name" value="Metallo-B-lactamas"/>
</dbReference>
<dbReference type="RefSeq" id="WP_026849013.1">
    <property type="nucleotide sequence ID" value="NZ_CP011454.1"/>
</dbReference>
<dbReference type="EMBL" id="CP011454">
    <property type="protein sequence ID" value="AMW03744.1"/>
    <property type="molecule type" value="Genomic_DNA"/>
</dbReference>